<protein>
    <submittedName>
        <fullName evidence="2">Uncharacterized protein</fullName>
    </submittedName>
</protein>
<keyword evidence="3" id="KW-1185">Reference proteome</keyword>
<sequence>TVSPSPIASQIELKRLKPICDKCKATTIEDLIQIEEHKSIAQTLPEVLVKRNRRQLKNVKSVKTNAAVPVLSSTPAAAKLPSLPLQSKSDLFNSIEYQKALENLLSATQQVKAIKDKYFANVETLREPSDNTAKNTETLREPKVPKFKGTGEMSIDSSERVNDSKPAAILGDVVTSDHFKDTNESTKGTGKMSINSSERVNDSKPTAILVDEVKSDHFKDTNENSKSSENGDEFTFQKHLKQLNTSKVSVETNVNPMGVDDTKSQGAKAEVATDNLTSFKMDDAKADTSKSSSYDSHSLQIFKLKLNATVGNVSNSSDDIVLVKGVDHSNTSVLSVDSKTNHFSAIDIKTDAQKKFANDFNPQEVESVRKLKENGEASEMSKGLATKDFNEPKESHLDVLINNNLKSVEASEAEDKLKP</sequence>
<name>A0A9Q0S3A2_9DIPT</name>
<proteinExistence type="predicted"/>
<feature type="compositionally biased region" description="Polar residues" evidence="1">
    <location>
        <begin position="185"/>
        <end position="198"/>
    </location>
</feature>
<dbReference type="Proteomes" id="UP001151699">
    <property type="component" value="Chromosome B"/>
</dbReference>
<accession>A0A9Q0S3A2</accession>
<gene>
    <name evidence="2" type="ORF">Bhyg_08065</name>
</gene>
<evidence type="ECO:0000313" key="3">
    <source>
        <dbReference type="Proteomes" id="UP001151699"/>
    </source>
</evidence>
<evidence type="ECO:0000256" key="1">
    <source>
        <dbReference type="SAM" id="MobiDB-lite"/>
    </source>
</evidence>
<dbReference type="AlphaFoldDB" id="A0A9Q0S3A2"/>
<evidence type="ECO:0000313" key="2">
    <source>
        <dbReference type="EMBL" id="KAJ6643109.1"/>
    </source>
</evidence>
<feature type="non-terminal residue" evidence="2">
    <location>
        <position position="1"/>
    </location>
</feature>
<feature type="non-terminal residue" evidence="2">
    <location>
        <position position="419"/>
    </location>
</feature>
<organism evidence="2 3">
    <name type="scientific">Pseudolycoriella hygida</name>
    <dbReference type="NCBI Taxonomy" id="35572"/>
    <lineage>
        <taxon>Eukaryota</taxon>
        <taxon>Metazoa</taxon>
        <taxon>Ecdysozoa</taxon>
        <taxon>Arthropoda</taxon>
        <taxon>Hexapoda</taxon>
        <taxon>Insecta</taxon>
        <taxon>Pterygota</taxon>
        <taxon>Neoptera</taxon>
        <taxon>Endopterygota</taxon>
        <taxon>Diptera</taxon>
        <taxon>Nematocera</taxon>
        <taxon>Sciaroidea</taxon>
        <taxon>Sciaridae</taxon>
        <taxon>Pseudolycoriella</taxon>
    </lineage>
</organism>
<feature type="region of interest" description="Disordered" evidence="1">
    <location>
        <begin position="179"/>
        <end position="201"/>
    </location>
</feature>
<reference evidence="2" key="1">
    <citation type="submission" date="2022-07" db="EMBL/GenBank/DDBJ databases">
        <authorList>
            <person name="Trinca V."/>
            <person name="Uliana J.V.C."/>
            <person name="Torres T.T."/>
            <person name="Ward R.J."/>
            <person name="Monesi N."/>
        </authorList>
    </citation>
    <scope>NUCLEOTIDE SEQUENCE</scope>
    <source>
        <strain evidence="2">HSMRA1968</strain>
        <tissue evidence="2">Whole embryos</tissue>
    </source>
</reference>
<comment type="caution">
    <text evidence="2">The sequence shown here is derived from an EMBL/GenBank/DDBJ whole genome shotgun (WGS) entry which is preliminary data.</text>
</comment>
<dbReference type="EMBL" id="WJQU01000002">
    <property type="protein sequence ID" value="KAJ6643109.1"/>
    <property type="molecule type" value="Genomic_DNA"/>
</dbReference>